<keyword evidence="3" id="KW-1185">Reference proteome</keyword>
<dbReference type="EMBL" id="CP027169">
    <property type="protein sequence ID" value="AVK08833.1"/>
    <property type="molecule type" value="Genomic_DNA"/>
</dbReference>
<name>A0A2R3J3Y8_9PSED</name>
<dbReference type="AlphaFoldDB" id="A0A2R3J3Y8"/>
<dbReference type="RefSeq" id="WP_200967933.1">
    <property type="nucleotide sequence ID" value="NZ_CP027169.1"/>
</dbReference>
<sequence length="155" mass="17377">MTFLADADSLAPVPGIENAWQLQIAMLFDSFHLLSAHQYRCDTREVKVVNAKTFSNRGEPTNLQFTFAKGWTPLPNESHEAALRFICAPQERERNGMRSAGRGVPLQAVITAVGMVEMERAQANLAEARRKLEEAKNDRVMGELDRLLGNEPRKP</sequence>
<accession>A0A2R3J3Y8</accession>
<reference evidence="2 3" key="1">
    <citation type="submission" date="2018-02" db="EMBL/GenBank/DDBJ databases">
        <title>FDA/CDC Antimicrobial Resistant Isolate Bank Genome Sequencing.</title>
        <authorList>
            <person name="Benahmed F.H."/>
            <person name="Lutgring J.D."/>
            <person name="Yoo B."/>
            <person name="Machado M."/>
            <person name="Brown A."/>
            <person name="McAllister G."/>
            <person name="Perry A."/>
            <person name="Halpin A.L."/>
            <person name="Vavikolanu K."/>
            <person name="Ott S."/>
            <person name="Zhao X."/>
            <person name="Tallon L.J."/>
            <person name="Sadzewicz L."/>
            <person name="Aluvathingal J."/>
            <person name="Nadendla S."/>
            <person name="Voskania-kordi A."/>
            <person name="Simonyan V."/>
            <person name="Patel J."/>
            <person name="Shawar R.M."/>
        </authorList>
    </citation>
    <scope>NUCLEOTIDE SEQUENCE [LARGE SCALE GENOMIC DNA]</scope>
    <source>
        <strain evidence="2 3">AR_0356</strain>
    </source>
</reference>
<evidence type="ECO:0000313" key="2">
    <source>
        <dbReference type="EMBL" id="AVK08833.1"/>
    </source>
</evidence>
<evidence type="ECO:0000313" key="3">
    <source>
        <dbReference type="Proteomes" id="UP000238390"/>
    </source>
</evidence>
<organism evidence="2 3">
    <name type="scientific">Pseudomonas paraeruginosa</name>
    <dbReference type="NCBI Taxonomy" id="2994495"/>
    <lineage>
        <taxon>Bacteria</taxon>
        <taxon>Pseudomonadati</taxon>
        <taxon>Pseudomonadota</taxon>
        <taxon>Gammaproteobacteria</taxon>
        <taxon>Pseudomonadales</taxon>
        <taxon>Pseudomonadaceae</taxon>
        <taxon>Pseudomonas</taxon>
    </lineage>
</organism>
<gene>
    <name evidence="2" type="ORF">CSB93_3709</name>
</gene>
<protein>
    <submittedName>
        <fullName evidence="2">Uncharacterized protein</fullName>
    </submittedName>
</protein>
<proteinExistence type="predicted"/>
<evidence type="ECO:0000256" key="1">
    <source>
        <dbReference type="SAM" id="MobiDB-lite"/>
    </source>
</evidence>
<dbReference type="Proteomes" id="UP000238390">
    <property type="component" value="Chromosome"/>
</dbReference>
<feature type="region of interest" description="Disordered" evidence="1">
    <location>
        <begin position="135"/>
        <end position="155"/>
    </location>
</feature>